<reference evidence="2" key="2">
    <citation type="submission" date="2021-05" db="UniProtKB">
        <authorList>
            <consortium name="EnsemblPlants"/>
        </authorList>
    </citation>
    <scope>IDENTIFICATION</scope>
    <source>
        <strain evidence="2">subsp. malaccensis</strain>
    </source>
</reference>
<dbReference type="AlphaFoldDB" id="A0A804I020"/>
<gene>
    <name evidence="1" type="ORF">GSMUA_62120.1</name>
</gene>
<dbReference type="EnsemblPlants" id="Ma02_t06960.1">
    <property type="protein sequence ID" value="Ma02_p06960.1"/>
    <property type="gene ID" value="Ma02_g06960"/>
</dbReference>
<organism evidence="2 3">
    <name type="scientific">Musa acuminata subsp. malaccensis</name>
    <name type="common">Wild banana</name>
    <name type="synonym">Musa malaccensis</name>
    <dbReference type="NCBI Taxonomy" id="214687"/>
    <lineage>
        <taxon>Eukaryota</taxon>
        <taxon>Viridiplantae</taxon>
        <taxon>Streptophyta</taxon>
        <taxon>Embryophyta</taxon>
        <taxon>Tracheophyta</taxon>
        <taxon>Spermatophyta</taxon>
        <taxon>Magnoliopsida</taxon>
        <taxon>Liliopsida</taxon>
        <taxon>Zingiberales</taxon>
        <taxon>Musaceae</taxon>
        <taxon>Musa</taxon>
    </lineage>
</organism>
<dbReference type="InParanoid" id="A0A804I020"/>
<reference evidence="1" key="1">
    <citation type="submission" date="2021-03" db="EMBL/GenBank/DDBJ databases">
        <authorList>
            <consortium name="Genoscope - CEA"/>
            <person name="William W."/>
        </authorList>
    </citation>
    <scope>NUCLEOTIDE SEQUENCE</scope>
    <source>
        <strain evidence="1">Doubled-haploid Pahang</strain>
    </source>
</reference>
<name>A0A804I020_MUSAM</name>
<dbReference type="EMBL" id="HG996467">
    <property type="protein sequence ID" value="CAG1861318.1"/>
    <property type="molecule type" value="Genomic_DNA"/>
</dbReference>
<dbReference type="Gramene" id="Ma02_t06960.1">
    <property type="protein sequence ID" value="Ma02_p06960.1"/>
    <property type="gene ID" value="Ma02_g06960"/>
</dbReference>
<accession>A0A804I020</accession>
<evidence type="ECO:0000313" key="1">
    <source>
        <dbReference type="EMBL" id="CAG1861318.1"/>
    </source>
</evidence>
<evidence type="ECO:0000313" key="3">
    <source>
        <dbReference type="Proteomes" id="UP000012960"/>
    </source>
</evidence>
<protein>
    <submittedName>
        <fullName evidence="1">(wild Malaysian banana) hypothetical protein</fullName>
    </submittedName>
</protein>
<dbReference type="Proteomes" id="UP000012960">
    <property type="component" value="Unplaced"/>
</dbReference>
<sequence length="148" mass="16511">MLASRCWLVSLGRDGRIFGGDRSPAQKALIGWLPTLAPQRIGNQSQSCCVTQSVSVSLSLSRSSSWPLRRIAYCPLTPRWISDRFFVGRTGTTSGSLDLLDRWFLIHYHLLIGDHRTQFSWHPRPRSSSRASMSLVVGPLFMSGTGFS</sequence>
<evidence type="ECO:0000313" key="2">
    <source>
        <dbReference type="EnsemblPlants" id="Ma02_p06960.1"/>
    </source>
</evidence>
<proteinExistence type="predicted"/>
<keyword evidence="3" id="KW-1185">Reference proteome</keyword>